<sequence length="276" mass="29893">MLDRRANRGLDRREPHARRTYDEPVTAPEPPAAPAEHEPARDRASGAATDPLRDVVAVMDRLYSPGGCPWDREQTHESLVRYLLEEAHELADAIETGDRAGMREELGDLLLQVLFHARIASEEPDPFTVDDVAADLAAKLVRRHPHVFADAEATDLHQQWDAIKKAEKQRTSVLEGISHTQGALARAQKVLSRAARGGLADVVGEALAGGARADTDTDTDVGPDGGADPTADERLGRELLALVARAEADGIDAEAALRRELRRVEGVIVVAERSGD</sequence>
<dbReference type="FunFam" id="1.10.287.1080:FF:000001">
    <property type="entry name" value="Nucleoside triphosphate pyrophosphohydrolase"/>
    <property type="match status" value="1"/>
</dbReference>
<dbReference type="AlphaFoldDB" id="A0A6M5UJU3"/>
<dbReference type="GO" id="GO:0046081">
    <property type="term" value="P:dUTP catabolic process"/>
    <property type="evidence" value="ECO:0007669"/>
    <property type="project" value="TreeGrafter"/>
</dbReference>
<evidence type="ECO:0000259" key="2">
    <source>
        <dbReference type="Pfam" id="PF03819"/>
    </source>
</evidence>
<dbReference type="PANTHER" id="PTHR30522">
    <property type="entry name" value="NUCLEOSIDE TRIPHOSPHATE PYROPHOSPHOHYDROLASE"/>
    <property type="match status" value="1"/>
</dbReference>
<dbReference type="Pfam" id="PF03819">
    <property type="entry name" value="MazG"/>
    <property type="match status" value="1"/>
</dbReference>
<dbReference type="EMBL" id="CP052757">
    <property type="protein sequence ID" value="QJW38294.1"/>
    <property type="molecule type" value="Genomic_DNA"/>
</dbReference>
<feature type="region of interest" description="Disordered" evidence="1">
    <location>
        <begin position="210"/>
        <end position="233"/>
    </location>
</feature>
<dbReference type="InterPro" id="IPR011551">
    <property type="entry name" value="NTP_PyrPHydrolase_MazG"/>
</dbReference>
<dbReference type="GO" id="GO:0046052">
    <property type="term" value="P:UTP catabolic process"/>
    <property type="evidence" value="ECO:0007669"/>
    <property type="project" value="TreeGrafter"/>
</dbReference>
<protein>
    <submittedName>
        <fullName evidence="3">MazG family protein</fullName>
    </submittedName>
</protein>
<dbReference type="GO" id="GO:0046061">
    <property type="term" value="P:dATP catabolic process"/>
    <property type="evidence" value="ECO:0007669"/>
    <property type="project" value="TreeGrafter"/>
</dbReference>
<dbReference type="InterPro" id="IPR048015">
    <property type="entry name" value="NTP-PPase_MazG-like_N"/>
</dbReference>
<feature type="compositionally biased region" description="Basic and acidic residues" evidence="1">
    <location>
        <begin position="35"/>
        <end position="44"/>
    </location>
</feature>
<dbReference type="GO" id="GO:0046076">
    <property type="term" value="P:dTTP catabolic process"/>
    <property type="evidence" value="ECO:0007669"/>
    <property type="project" value="TreeGrafter"/>
</dbReference>
<organism evidence="3 4">
    <name type="scientific">Cellulosimicrobium protaetiae</name>
    <dbReference type="NCBI Taxonomy" id="2587808"/>
    <lineage>
        <taxon>Bacteria</taxon>
        <taxon>Bacillati</taxon>
        <taxon>Actinomycetota</taxon>
        <taxon>Actinomycetes</taxon>
        <taxon>Micrococcales</taxon>
        <taxon>Promicromonosporaceae</taxon>
        <taxon>Cellulosimicrobium</taxon>
    </lineage>
</organism>
<dbReference type="GO" id="GO:0046047">
    <property type="term" value="P:TTP catabolic process"/>
    <property type="evidence" value="ECO:0007669"/>
    <property type="project" value="TreeGrafter"/>
</dbReference>
<dbReference type="Proteomes" id="UP000451354">
    <property type="component" value="Chromosome"/>
</dbReference>
<accession>A0A6M5UJU3</accession>
<gene>
    <name evidence="3" type="ORF">FIC82_007070</name>
</gene>
<dbReference type="OrthoDB" id="9808939at2"/>
<evidence type="ECO:0000313" key="4">
    <source>
        <dbReference type="Proteomes" id="UP000451354"/>
    </source>
</evidence>
<dbReference type="CDD" id="cd11528">
    <property type="entry name" value="NTP-PPase_MazG_Nterm"/>
    <property type="match status" value="1"/>
</dbReference>
<dbReference type="KEGG" id="cprt:FIC82_007070"/>
<feature type="compositionally biased region" description="Basic and acidic residues" evidence="1">
    <location>
        <begin position="1"/>
        <end position="22"/>
    </location>
</feature>
<name>A0A6M5UJU3_9MICO</name>
<dbReference type="PANTHER" id="PTHR30522:SF0">
    <property type="entry name" value="NUCLEOSIDE TRIPHOSPHATE PYROPHOSPHOHYDROLASE"/>
    <property type="match status" value="1"/>
</dbReference>
<dbReference type="SUPFAM" id="SSF101386">
    <property type="entry name" value="all-alpha NTP pyrophosphatases"/>
    <property type="match status" value="1"/>
</dbReference>
<feature type="region of interest" description="Disordered" evidence="1">
    <location>
        <begin position="1"/>
        <end position="51"/>
    </location>
</feature>
<dbReference type="GO" id="GO:0047429">
    <property type="term" value="F:nucleoside triphosphate diphosphatase activity"/>
    <property type="evidence" value="ECO:0007669"/>
    <property type="project" value="TreeGrafter"/>
</dbReference>
<dbReference type="NCBIfam" id="TIGR00444">
    <property type="entry name" value="mazG"/>
    <property type="match status" value="1"/>
</dbReference>
<proteinExistence type="predicted"/>
<feature type="domain" description="NTP pyrophosphohydrolase MazG-like" evidence="2">
    <location>
        <begin position="74"/>
        <end position="148"/>
    </location>
</feature>
<keyword evidence="4" id="KW-1185">Reference proteome</keyword>
<reference evidence="4" key="1">
    <citation type="journal article" date="2022" name="Int. J. Syst. Evol. Microbiol.">
        <title>Cellulosimicrobium protaetiae sp. nov., isolated from the gut of the larva of Protaetia brevitarsis seulensis.</title>
        <authorList>
            <person name="Le Han H."/>
            <person name="Nguyen T.T.H."/>
            <person name="Li Z."/>
            <person name="Shin N.R."/>
            <person name="Kim S.G."/>
        </authorList>
    </citation>
    <scope>NUCLEOTIDE SEQUENCE [LARGE SCALE GENOMIC DNA]</scope>
    <source>
        <strain evidence="4">BI34</strain>
    </source>
</reference>
<evidence type="ECO:0000313" key="3">
    <source>
        <dbReference type="EMBL" id="QJW38294.1"/>
    </source>
</evidence>
<dbReference type="GO" id="GO:0006950">
    <property type="term" value="P:response to stress"/>
    <property type="evidence" value="ECO:0007669"/>
    <property type="project" value="UniProtKB-ARBA"/>
</dbReference>
<dbReference type="InterPro" id="IPR004518">
    <property type="entry name" value="MazG-like_dom"/>
</dbReference>
<dbReference type="Gene3D" id="1.10.287.1080">
    <property type="entry name" value="MazG-like"/>
    <property type="match status" value="2"/>
</dbReference>
<dbReference type="GO" id="GO:0006203">
    <property type="term" value="P:dGTP catabolic process"/>
    <property type="evidence" value="ECO:0007669"/>
    <property type="project" value="TreeGrafter"/>
</dbReference>
<evidence type="ECO:0000256" key="1">
    <source>
        <dbReference type="SAM" id="MobiDB-lite"/>
    </source>
</evidence>